<dbReference type="InterPro" id="IPR027417">
    <property type="entry name" value="P-loop_NTPase"/>
</dbReference>
<keyword evidence="2 3" id="KW-0067">ATP-binding</keyword>
<dbReference type="AlphaFoldDB" id="A0A934Q9L4"/>
<evidence type="ECO:0000256" key="4">
    <source>
        <dbReference type="NCBIfam" id="TIGR00152"/>
    </source>
</evidence>
<dbReference type="Proteomes" id="UP000608530">
    <property type="component" value="Unassembled WGS sequence"/>
</dbReference>
<protein>
    <recommendedName>
        <fullName evidence="3 4">Dephospho-CoA kinase</fullName>
        <ecNumber evidence="3 4">2.7.1.24</ecNumber>
    </recommendedName>
    <alternativeName>
        <fullName evidence="3">Dephosphocoenzyme A kinase</fullName>
    </alternativeName>
</protein>
<dbReference type="CDD" id="cd02022">
    <property type="entry name" value="DPCK"/>
    <property type="match status" value="1"/>
</dbReference>
<dbReference type="NCBIfam" id="NF002879">
    <property type="entry name" value="PRK03333.1"/>
    <property type="match status" value="1"/>
</dbReference>
<dbReference type="PROSITE" id="PS51219">
    <property type="entry name" value="DPCK"/>
    <property type="match status" value="1"/>
</dbReference>
<evidence type="ECO:0000313" key="6">
    <source>
        <dbReference type="Proteomes" id="UP000608530"/>
    </source>
</evidence>
<sequence length="199" mass="21655">MALIGLTGGIASGKSTIGRRLEALGSVRIDADRLAREAVEPGSRGLRLVVERFGEEIIRDDGSLDRAALGERVFGDPEALADLNAIVHPEVRRLAERRVAEARAADPDAIIVYEVPLLVESGADMDWDLVVVADAPAETRVRRQVELRGLDEGDARRRVASQASDEERRAAADVVIDTSGDEARTIEQVDALWKRLTAR</sequence>
<dbReference type="SUPFAM" id="SSF52540">
    <property type="entry name" value="P-loop containing nucleoside triphosphate hydrolases"/>
    <property type="match status" value="1"/>
</dbReference>
<keyword evidence="3" id="KW-0173">Coenzyme A biosynthesis</keyword>
<dbReference type="GO" id="GO:0005524">
    <property type="term" value="F:ATP binding"/>
    <property type="evidence" value="ECO:0007669"/>
    <property type="project" value="UniProtKB-UniRule"/>
</dbReference>
<dbReference type="PANTHER" id="PTHR10695:SF46">
    <property type="entry name" value="BIFUNCTIONAL COENZYME A SYNTHASE-RELATED"/>
    <property type="match status" value="1"/>
</dbReference>
<evidence type="ECO:0000256" key="2">
    <source>
        <dbReference type="ARBA" id="ARBA00022840"/>
    </source>
</evidence>
<dbReference type="Pfam" id="PF01121">
    <property type="entry name" value="CoaE"/>
    <property type="match status" value="1"/>
</dbReference>
<comment type="catalytic activity">
    <reaction evidence="3">
        <text>3'-dephospho-CoA + ATP = ADP + CoA + H(+)</text>
        <dbReference type="Rhea" id="RHEA:18245"/>
        <dbReference type="ChEBI" id="CHEBI:15378"/>
        <dbReference type="ChEBI" id="CHEBI:30616"/>
        <dbReference type="ChEBI" id="CHEBI:57287"/>
        <dbReference type="ChEBI" id="CHEBI:57328"/>
        <dbReference type="ChEBI" id="CHEBI:456216"/>
        <dbReference type="EC" id="2.7.1.24"/>
    </reaction>
</comment>
<comment type="similarity">
    <text evidence="3">Belongs to the CoaE family.</text>
</comment>
<organism evidence="5 6">
    <name type="scientific">Leucobacter chromiisoli</name>
    <dbReference type="NCBI Taxonomy" id="2796471"/>
    <lineage>
        <taxon>Bacteria</taxon>
        <taxon>Bacillati</taxon>
        <taxon>Actinomycetota</taxon>
        <taxon>Actinomycetes</taxon>
        <taxon>Micrococcales</taxon>
        <taxon>Microbacteriaceae</taxon>
        <taxon>Leucobacter</taxon>
    </lineage>
</organism>
<dbReference type="EC" id="2.7.1.24" evidence="3 4"/>
<dbReference type="RefSeq" id="WP_200115294.1">
    <property type="nucleotide sequence ID" value="NZ_JAEHOH010000011.1"/>
</dbReference>
<comment type="pathway">
    <text evidence="3">Cofactor biosynthesis; coenzyme A biosynthesis; CoA from (R)-pantothenate: step 5/5.</text>
</comment>
<gene>
    <name evidence="3" type="primary">coaE</name>
    <name evidence="5" type="ORF">JD276_08920</name>
</gene>
<dbReference type="NCBIfam" id="TIGR00152">
    <property type="entry name" value="dephospho-CoA kinase"/>
    <property type="match status" value="1"/>
</dbReference>
<proteinExistence type="inferred from homology"/>
<dbReference type="PANTHER" id="PTHR10695">
    <property type="entry name" value="DEPHOSPHO-COA KINASE-RELATED"/>
    <property type="match status" value="1"/>
</dbReference>
<comment type="function">
    <text evidence="3">Catalyzes the phosphorylation of the 3'-hydroxyl group of dephosphocoenzyme A to form coenzyme A.</text>
</comment>
<reference evidence="5" key="1">
    <citation type="submission" date="2020-12" db="EMBL/GenBank/DDBJ databases">
        <title>Leucobacter sp. CAS1, isolated from Chromium sludge.</title>
        <authorList>
            <person name="Xu Z."/>
        </authorList>
    </citation>
    <scope>NUCLEOTIDE SEQUENCE</scope>
    <source>
        <strain evidence="5">CSA1</strain>
    </source>
</reference>
<feature type="binding site" evidence="3">
    <location>
        <begin position="11"/>
        <end position="16"/>
    </location>
    <ligand>
        <name>ATP</name>
        <dbReference type="ChEBI" id="CHEBI:30616"/>
    </ligand>
</feature>
<name>A0A934Q9L4_9MICO</name>
<keyword evidence="3" id="KW-0963">Cytoplasm</keyword>
<evidence type="ECO:0000256" key="3">
    <source>
        <dbReference type="HAMAP-Rule" id="MF_00376"/>
    </source>
</evidence>
<comment type="subcellular location">
    <subcellularLocation>
        <location evidence="3">Cytoplasm</location>
    </subcellularLocation>
</comment>
<evidence type="ECO:0000313" key="5">
    <source>
        <dbReference type="EMBL" id="MBK0419154.1"/>
    </source>
</evidence>
<keyword evidence="3 5" id="KW-0418">Kinase</keyword>
<keyword evidence="6" id="KW-1185">Reference proteome</keyword>
<dbReference type="GO" id="GO:0005737">
    <property type="term" value="C:cytoplasm"/>
    <property type="evidence" value="ECO:0007669"/>
    <property type="project" value="UniProtKB-SubCell"/>
</dbReference>
<dbReference type="Gene3D" id="3.40.50.300">
    <property type="entry name" value="P-loop containing nucleotide triphosphate hydrolases"/>
    <property type="match status" value="1"/>
</dbReference>
<keyword evidence="1 3" id="KW-0547">Nucleotide-binding</keyword>
<comment type="caution">
    <text evidence="5">The sequence shown here is derived from an EMBL/GenBank/DDBJ whole genome shotgun (WGS) entry which is preliminary data.</text>
</comment>
<dbReference type="HAMAP" id="MF_00376">
    <property type="entry name" value="Dephospho_CoA_kinase"/>
    <property type="match status" value="1"/>
</dbReference>
<accession>A0A934Q9L4</accession>
<evidence type="ECO:0000256" key="1">
    <source>
        <dbReference type="ARBA" id="ARBA00022741"/>
    </source>
</evidence>
<dbReference type="GO" id="GO:0015937">
    <property type="term" value="P:coenzyme A biosynthetic process"/>
    <property type="evidence" value="ECO:0007669"/>
    <property type="project" value="UniProtKB-UniRule"/>
</dbReference>
<dbReference type="InterPro" id="IPR001977">
    <property type="entry name" value="Depp_CoAkinase"/>
</dbReference>
<keyword evidence="3 5" id="KW-0808">Transferase</keyword>
<dbReference type="GO" id="GO:0004140">
    <property type="term" value="F:dephospho-CoA kinase activity"/>
    <property type="evidence" value="ECO:0007669"/>
    <property type="project" value="UniProtKB-UniRule"/>
</dbReference>
<dbReference type="EMBL" id="JAEHOH010000011">
    <property type="protein sequence ID" value="MBK0419154.1"/>
    <property type="molecule type" value="Genomic_DNA"/>
</dbReference>